<name>A0A9X1MPF0_9BACT</name>
<feature type="transmembrane region" description="Helical" evidence="1">
    <location>
        <begin position="33"/>
        <end position="56"/>
    </location>
</feature>
<dbReference type="AlphaFoldDB" id="A0A9X1MPF0"/>
<evidence type="ECO:0000313" key="2">
    <source>
        <dbReference type="EMBL" id="MCC9629194.1"/>
    </source>
</evidence>
<keyword evidence="1" id="KW-0812">Transmembrane</keyword>
<dbReference type="Proteomes" id="UP001139103">
    <property type="component" value="Unassembled WGS sequence"/>
</dbReference>
<keyword evidence="1" id="KW-0472">Membrane</keyword>
<organism evidence="2 3">
    <name type="scientific">Blastopirellula sediminis</name>
    <dbReference type="NCBI Taxonomy" id="2894196"/>
    <lineage>
        <taxon>Bacteria</taxon>
        <taxon>Pseudomonadati</taxon>
        <taxon>Planctomycetota</taxon>
        <taxon>Planctomycetia</taxon>
        <taxon>Pirellulales</taxon>
        <taxon>Pirellulaceae</taxon>
        <taxon>Blastopirellula</taxon>
    </lineage>
</organism>
<evidence type="ECO:0000313" key="3">
    <source>
        <dbReference type="Proteomes" id="UP001139103"/>
    </source>
</evidence>
<protein>
    <submittedName>
        <fullName evidence="2">Uncharacterized protein</fullName>
    </submittedName>
</protein>
<keyword evidence="3" id="KW-1185">Reference proteome</keyword>
<dbReference type="RefSeq" id="WP_230218967.1">
    <property type="nucleotide sequence ID" value="NZ_JAJKFT010000010.1"/>
</dbReference>
<evidence type="ECO:0000256" key="1">
    <source>
        <dbReference type="SAM" id="Phobius"/>
    </source>
</evidence>
<dbReference type="EMBL" id="JAJKFT010000010">
    <property type="protein sequence ID" value="MCC9629194.1"/>
    <property type="molecule type" value="Genomic_DNA"/>
</dbReference>
<gene>
    <name evidence="2" type="ORF">LOC68_12365</name>
</gene>
<keyword evidence="1" id="KW-1133">Transmembrane helix</keyword>
<proteinExistence type="predicted"/>
<reference evidence="2" key="1">
    <citation type="submission" date="2021-11" db="EMBL/GenBank/DDBJ databases">
        <title>Genome sequence.</title>
        <authorList>
            <person name="Sun Q."/>
        </authorList>
    </citation>
    <scope>NUCLEOTIDE SEQUENCE</scope>
    <source>
        <strain evidence="2">JC732</strain>
    </source>
</reference>
<sequence length="75" mass="7838">MIAVLLGVIFLSIGVRAFTKTGLPLAPGLSITGVAAKVVGVCCCLLGCAIIGYVFYANFIFAQEAARLIDEMEGR</sequence>
<comment type="caution">
    <text evidence="2">The sequence shown here is derived from an EMBL/GenBank/DDBJ whole genome shotgun (WGS) entry which is preliminary data.</text>
</comment>
<accession>A0A9X1MPF0</accession>